<sequence>MLELREGSCYPKEVVGVNVGLACVDGLMRIQSRNLRLGWTRQKVFHLMIGSSNLEWNISLAGYFLYFVVTLVAACKGWKCWSHSCGFIFMAFPKILFVAAFLLLLSFWVDLCHQSNEDDEDEGCSPREALLERRNINDSNNISRRRCFSFRSIHIGSRQKVVILVAVLVFATMIASSVLIWIGMGKNPIDSAVVAQACRLALLFCLLFYVYVDLIAVAVLLLGGALACYGLILFLKMREVRSERASSEMWKVAGLAIVSVICFTSSASVTIATNIPIDGVYASLLLVVYYFIGSSMPSAFVLLVMSDLPPPLVINRQHESRTIAVFSDRPVAAHSQRSTATRVQDQNAKLSDIHEDEKTKLKDKRLKAHSGVQPLELLARKKAEARDQMFGVATCASAWLKLKLKRFRN</sequence>
<keyword evidence="3" id="KW-0926">Vacuole</keyword>
<evidence type="ECO:0000256" key="6">
    <source>
        <dbReference type="ARBA" id="ARBA00023136"/>
    </source>
</evidence>
<dbReference type="InterPro" id="IPR009457">
    <property type="entry name" value="THH1/TOM1/TOM3_dom"/>
</dbReference>
<evidence type="ECO:0000256" key="7">
    <source>
        <dbReference type="SAM" id="Phobius"/>
    </source>
</evidence>
<comment type="caution">
    <text evidence="9">The sequence shown here is derived from an EMBL/GenBank/DDBJ whole genome shotgun (WGS) entry which is preliminary data.</text>
</comment>
<evidence type="ECO:0000256" key="3">
    <source>
        <dbReference type="ARBA" id="ARBA00022554"/>
    </source>
</evidence>
<organism evidence="9 10">
    <name type="scientific">Buddleja alternifolia</name>
    <dbReference type="NCBI Taxonomy" id="168488"/>
    <lineage>
        <taxon>Eukaryota</taxon>
        <taxon>Viridiplantae</taxon>
        <taxon>Streptophyta</taxon>
        <taxon>Embryophyta</taxon>
        <taxon>Tracheophyta</taxon>
        <taxon>Spermatophyta</taxon>
        <taxon>Magnoliopsida</taxon>
        <taxon>eudicotyledons</taxon>
        <taxon>Gunneridae</taxon>
        <taxon>Pentapetalae</taxon>
        <taxon>asterids</taxon>
        <taxon>lamiids</taxon>
        <taxon>Lamiales</taxon>
        <taxon>Scrophulariaceae</taxon>
        <taxon>Buddlejeae</taxon>
        <taxon>Buddleja</taxon>
    </lineage>
</organism>
<evidence type="ECO:0000256" key="1">
    <source>
        <dbReference type="ARBA" id="ARBA00004128"/>
    </source>
</evidence>
<dbReference type="PANTHER" id="PTHR31142:SF4">
    <property type="entry name" value="OS01G0751300 PROTEIN"/>
    <property type="match status" value="1"/>
</dbReference>
<comment type="subcellular location">
    <subcellularLocation>
        <location evidence="1">Vacuole membrane</location>
        <topology evidence="1">Multi-pass membrane protein</topology>
    </subcellularLocation>
</comment>
<reference evidence="9" key="1">
    <citation type="submission" date="2019-10" db="EMBL/GenBank/DDBJ databases">
        <authorList>
            <person name="Zhang R."/>
            <person name="Pan Y."/>
            <person name="Wang J."/>
            <person name="Ma R."/>
            <person name="Yu S."/>
        </authorList>
    </citation>
    <scope>NUCLEOTIDE SEQUENCE</scope>
    <source>
        <strain evidence="9">LA-IB0</strain>
        <tissue evidence="9">Leaf</tissue>
    </source>
</reference>
<name>A0AAV6W4V5_9LAMI</name>
<dbReference type="Pfam" id="PF06454">
    <property type="entry name" value="THH1_TOM1-3_dom"/>
    <property type="match status" value="2"/>
</dbReference>
<dbReference type="AlphaFoldDB" id="A0AAV6W4V5"/>
<feature type="domain" description="THH1/TOM1/TOM3" evidence="8">
    <location>
        <begin position="175"/>
        <end position="318"/>
    </location>
</feature>
<protein>
    <recommendedName>
        <fullName evidence="8">THH1/TOM1/TOM3 domain-containing protein</fullName>
    </recommendedName>
</protein>
<dbReference type="Proteomes" id="UP000826271">
    <property type="component" value="Unassembled WGS sequence"/>
</dbReference>
<evidence type="ECO:0000313" key="10">
    <source>
        <dbReference type="Proteomes" id="UP000826271"/>
    </source>
</evidence>
<gene>
    <name evidence="9" type="ORF">BUALT_Bualt18G0123500</name>
</gene>
<feature type="transmembrane region" description="Helical" evidence="7">
    <location>
        <begin position="281"/>
        <end position="305"/>
    </location>
</feature>
<feature type="transmembrane region" description="Helical" evidence="7">
    <location>
        <begin position="56"/>
        <end position="75"/>
    </location>
</feature>
<evidence type="ECO:0000313" key="9">
    <source>
        <dbReference type="EMBL" id="KAG8365608.1"/>
    </source>
</evidence>
<feature type="transmembrane region" description="Helical" evidence="7">
    <location>
        <begin position="161"/>
        <end position="182"/>
    </location>
</feature>
<dbReference type="GO" id="GO:0005774">
    <property type="term" value="C:vacuolar membrane"/>
    <property type="evidence" value="ECO:0007669"/>
    <property type="project" value="UniProtKB-SubCell"/>
</dbReference>
<feature type="domain" description="THH1/TOM1/TOM3" evidence="8">
    <location>
        <begin position="22"/>
        <end position="117"/>
    </location>
</feature>
<comment type="similarity">
    <text evidence="2">Belongs to the plant tobamovirus multiplication TOM1 protein family.</text>
</comment>
<dbReference type="PANTHER" id="PTHR31142">
    <property type="entry name" value="TOBAMOVIRUS MULTIPLICATION PROTEIN 1-LIKE ISOFORM X1"/>
    <property type="match status" value="1"/>
</dbReference>
<keyword evidence="5 7" id="KW-1133">Transmembrane helix</keyword>
<evidence type="ECO:0000259" key="8">
    <source>
        <dbReference type="Pfam" id="PF06454"/>
    </source>
</evidence>
<keyword evidence="4 7" id="KW-0812">Transmembrane</keyword>
<evidence type="ECO:0000256" key="2">
    <source>
        <dbReference type="ARBA" id="ARBA00006779"/>
    </source>
</evidence>
<keyword evidence="6 7" id="KW-0472">Membrane</keyword>
<evidence type="ECO:0000256" key="5">
    <source>
        <dbReference type="ARBA" id="ARBA00022989"/>
    </source>
</evidence>
<feature type="transmembrane region" description="Helical" evidence="7">
    <location>
        <begin position="87"/>
        <end position="109"/>
    </location>
</feature>
<feature type="transmembrane region" description="Helical" evidence="7">
    <location>
        <begin position="255"/>
        <end position="275"/>
    </location>
</feature>
<feature type="transmembrane region" description="Helical" evidence="7">
    <location>
        <begin position="215"/>
        <end position="235"/>
    </location>
</feature>
<dbReference type="EMBL" id="WHWC01000018">
    <property type="protein sequence ID" value="KAG8365608.1"/>
    <property type="molecule type" value="Genomic_DNA"/>
</dbReference>
<keyword evidence="10" id="KW-1185">Reference proteome</keyword>
<proteinExistence type="inferred from homology"/>
<dbReference type="InterPro" id="IPR040226">
    <property type="entry name" value="THH1/TOM1/TOM3"/>
</dbReference>
<accession>A0AAV6W4V5</accession>
<evidence type="ECO:0000256" key="4">
    <source>
        <dbReference type="ARBA" id="ARBA00022692"/>
    </source>
</evidence>